<dbReference type="GO" id="GO:0004775">
    <property type="term" value="F:succinate-CoA ligase (ADP-forming) activity"/>
    <property type="evidence" value="ECO:0007669"/>
    <property type="project" value="TreeGrafter"/>
</dbReference>
<sequence>MSAAVPLLRYSAKGLYVMLPRSSHLLNEEGSVQMSAPSVRTFMLHEHHGMDLLSKEHIRVPPFGVASTTDEVFEAARKISERRMSAPSVRTFMLHEHHGMDLLSKEHIRVPPFGVASTTDEVFEAARKISGKDYVVKAQVLAGGRGKGYFDSGLQGGVQVVFTPDEAREKASLMLGAHLITKQTTSRGNLCEKVIVCKRLFTRREYYFSITLDRNHAVCQYDLFLRIITFASFCIIISDYML</sequence>
<name>A0A0B2VIJ7_TOXCA</name>
<dbReference type="SUPFAM" id="SSF56059">
    <property type="entry name" value="Glutathione synthetase ATP-binding domain-like"/>
    <property type="match status" value="2"/>
</dbReference>
<dbReference type="FunFam" id="3.30.1490.20:FF:000004">
    <property type="entry name" value="Succinate--CoA ligase [ADP-forming] subunit beta, mitochondrial"/>
    <property type="match status" value="1"/>
</dbReference>
<keyword evidence="2" id="KW-0067">ATP-binding</keyword>
<evidence type="ECO:0000313" key="5">
    <source>
        <dbReference type="Proteomes" id="UP000031036"/>
    </source>
</evidence>
<evidence type="ECO:0000313" key="4">
    <source>
        <dbReference type="EMBL" id="KHN80880.1"/>
    </source>
</evidence>
<keyword evidence="4" id="KW-0436">Ligase</keyword>
<dbReference type="InterPro" id="IPR013815">
    <property type="entry name" value="ATP_grasp_subdomain_1"/>
</dbReference>
<dbReference type="OrthoDB" id="5856978at2759"/>
<dbReference type="EMBL" id="JPKZ01001652">
    <property type="protein sequence ID" value="KHN80880.1"/>
    <property type="molecule type" value="Genomic_DNA"/>
</dbReference>
<evidence type="ECO:0000259" key="3">
    <source>
        <dbReference type="Pfam" id="PF08442"/>
    </source>
</evidence>
<keyword evidence="5" id="KW-1185">Reference proteome</keyword>
<dbReference type="GO" id="GO:0006104">
    <property type="term" value="P:succinyl-CoA metabolic process"/>
    <property type="evidence" value="ECO:0007669"/>
    <property type="project" value="TreeGrafter"/>
</dbReference>
<dbReference type="UniPathway" id="UPA00223">
    <property type="reaction ID" value="UER00999"/>
</dbReference>
<feature type="domain" description="ATP-grasp fold succinyl-CoA synthetase-type" evidence="3">
    <location>
        <begin position="94"/>
        <end position="216"/>
    </location>
</feature>
<dbReference type="GO" id="GO:0006099">
    <property type="term" value="P:tricarboxylic acid cycle"/>
    <property type="evidence" value="ECO:0007669"/>
    <property type="project" value="UniProtKB-UniPathway"/>
</dbReference>
<dbReference type="AlphaFoldDB" id="A0A0B2VIJ7"/>
<dbReference type="InterPro" id="IPR013650">
    <property type="entry name" value="ATP-grasp_succ-CoA_synth-type"/>
</dbReference>
<dbReference type="STRING" id="6265.A0A0B2VIJ7"/>
<dbReference type="GO" id="GO:0005524">
    <property type="term" value="F:ATP binding"/>
    <property type="evidence" value="ECO:0007669"/>
    <property type="project" value="UniProtKB-KW"/>
</dbReference>
<dbReference type="PANTHER" id="PTHR11815">
    <property type="entry name" value="SUCCINYL-COA SYNTHETASE BETA CHAIN"/>
    <property type="match status" value="1"/>
</dbReference>
<dbReference type="GO" id="GO:0042709">
    <property type="term" value="C:succinate-CoA ligase complex"/>
    <property type="evidence" value="ECO:0007669"/>
    <property type="project" value="TreeGrafter"/>
</dbReference>
<keyword evidence="1" id="KW-0816">Tricarboxylic acid cycle</keyword>
<dbReference type="Proteomes" id="UP000031036">
    <property type="component" value="Unassembled WGS sequence"/>
</dbReference>
<evidence type="ECO:0000256" key="2">
    <source>
        <dbReference type="ARBA" id="ARBA00022840"/>
    </source>
</evidence>
<protein>
    <submittedName>
        <fullName evidence="4">Putative succinyl-CoA ligase [ADP-forming] subunit beta, mitochondrial</fullName>
    </submittedName>
</protein>
<keyword evidence="2" id="KW-0547">Nucleotide-binding</keyword>
<dbReference type="Pfam" id="PF08442">
    <property type="entry name" value="ATP-grasp_2"/>
    <property type="match status" value="1"/>
</dbReference>
<reference evidence="4 5" key="1">
    <citation type="submission" date="2014-11" db="EMBL/GenBank/DDBJ databases">
        <title>Genetic blueprint of the zoonotic pathogen Toxocara canis.</title>
        <authorList>
            <person name="Zhu X.-Q."/>
            <person name="Korhonen P.K."/>
            <person name="Cai H."/>
            <person name="Young N.D."/>
            <person name="Nejsum P."/>
            <person name="von Samson-Himmelstjerna G."/>
            <person name="Boag P.R."/>
            <person name="Tan P."/>
            <person name="Li Q."/>
            <person name="Min J."/>
            <person name="Yang Y."/>
            <person name="Wang X."/>
            <person name="Fang X."/>
            <person name="Hall R.S."/>
            <person name="Hofmann A."/>
            <person name="Sternberg P.W."/>
            <person name="Jex A.R."/>
            <person name="Gasser R.B."/>
        </authorList>
    </citation>
    <scope>NUCLEOTIDE SEQUENCE [LARGE SCALE GENOMIC DNA]</scope>
    <source>
        <strain evidence="4">PN_DK_2014</strain>
    </source>
</reference>
<dbReference type="GO" id="GO:0005739">
    <property type="term" value="C:mitochondrion"/>
    <property type="evidence" value="ECO:0007669"/>
    <property type="project" value="TreeGrafter"/>
</dbReference>
<gene>
    <name evidence="4" type="primary">F47B10.1</name>
    <name evidence="4" type="ORF">Tcan_05379</name>
</gene>
<proteinExistence type="predicted"/>
<dbReference type="PANTHER" id="PTHR11815:SF1">
    <property type="entry name" value="SUCCINATE--COA LIGASE [ADP-FORMING] SUBUNIT BETA, MITOCHONDRIAL"/>
    <property type="match status" value="1"/>
</dbReference>
<organism evidence="4 5">
    <name type="scientific">Toxocara canis</name>
    <name type="common">Canine roundworm</name>
    <dbReference type="NCBI Taxonomy" id="6265"/>
    <lineage>
        <taxon>Eukaryota</taxon>
        <taxon>Metazoa</taxon>
        <taxon>Ecdysozoa</taxon>
        <taxon>Nematoda</taxon>
        <taxon>Chromadorea</taxon>
        <taxon>Rhabditida</taxon>
        <taxon>Spirurina</taxon>
        <taxon>Ascaridomorpha</taxon>
        <taxon>Ascaridoidea</taxon>
        <taxon>Toxocaridae</taxon>
        <taxon>Toxocara</taxon>
    </lineage>
</organism>
<comment type="caution">
    <text evidence="4">The sequence shown here is derived from an EMBL/GenBank/DDBJ whole genome shotgun (WGS) entry which is preliminary data.</text>
</comment>
<evidence type="ECO:0000256" key="1">
    <source>
        <dbReference type="ARBA" id="ARBA00022532"/>
    </source>
</evidence>
<accession>A0A0B2VIJ7</accession>
<dbReference type="Gene3D" id="3.30.1490.20">
    <property type="entry name" value="ATP-grasp fold, A domain"/>
    <property type="match status" value="1"/>
</dbReference>